<evidence type="ECO:0000256" key="4">
    <source>
        <dbReference type="PROSITE-ProRule" id="PRU00091"/>
    </source>
</evidence>
<dbReference type="PROSITE" id="PS50178">
    <property type="entry name" value="ZF_FYVE"/>
    <property type="match status" value="1"/>
</dbReference>
<feature type="region of interest" description="Disordered" evidence="5">
    <location>
        <begin position="170"/>
        <end position="200"/>
    </location>
</feature>
<feature type="compositionally biased region" description="Basic and acidic residues" evidence="5">
    <location>
        <begin position="541"/>
        <end position="574"/>
    </location>
</feature>
<feature type="compositionally biased region" description="Polar residues" evidence="5">
    <location>
        <begin position="947"/>
        <end position="957"/>
    </location>
</feature>
<dbReference type="InterPro" id="IPR000306">
    <property type="entry name" value="Znf_FYVE"/>
</dbReference>
<proteinExistence type="predicted"/>
<evidence type="ECO:0000256" key="2">
    <source>
        <dbReference type="ARBA" id="ARBA00022771"/>
    </source>
</evidence>
<keyword evidence="2 4" id="KW-0863">Zinc-finger</keyword>
<dbReference type="InParanoid" id="A0A024GJM2"/>
<evidence type="ECO:0000313" key="8">
    <source>
        <dbReference type="Proteomes" id="UP000053237"/>
    </source>
</evidence>
<dbReference type="InterPro" id="IPR013083">
    <property type="entry name" value="Znf_RING/FYVE/PHD"/>
</dbReference>
<feature type="compositionally biased region" description="Low complexity" evidence="5">
    <location>
        <begin position="928"/>
        <end position="941"/>
    </location>
</feature>
<evidence type="ECO:0000256" key="5">
    <source>
        <dbReference type="SAM" id="MobiDB-lite"/>
    </source>
</evidence>
<dbReference type="InterPro" id="IPR011011">
    <property type="entry name" value="Znf_FYVE_PHD"/>
</dbReference>
<feature type="region of interest" description="Disordered" evidence="5">
    <location>
        <begin position="727"/>
        <end position="774"/>
    </location>
</feature>
<dbReference type="PANTHER" id="PTHR43102:SF2">
    <property type="entry name" value="GAF DOMAIN-CONTAINING PROTEIN"/>
    <property type="match status" value="1"/>
</dbReference>
<dbReference type="EMBL" id="CAIX01000151">
    <property type="protein sequence ID" value="CCI47095.1"/>
    <property type="molecule type" value="Genomic_DNA"/>
</dbReference>
<keyword evidence="3" id="KW-0862">Zinc</keyword>
<dbReference type="InterPro" id="IPR017455">
    <property type="entry name" value="Znf_FYVE-rel"/>
</dbReference>
<keyword evidence="1" id="KW-0479">Metal-binding</keyword>
<sequence length="1532" mass="172751">MAVLEVPLSDNVFPPVTLTDAQLATYEKQSRDKVNQLIRIAEDADCVYKWAEIISKSGNSCFKARVVTSAPVPSESLPSPPLAPPKIHATDILLSNRGDSSCMQAPTKSQILLKSSVLLRASSDDVMDAIARISTTTMRKSSQFLYPSTFIDSRTLFHLPPIDSKELSSRTEFSLSWGPPSGKGRRPRSKRERSTHTSSTNYSFERYHAIKWQLFGQHRIYKRRNLASIKHIKLSNQQCRTIGKTSAVTITPHQTTNSHALHIETPCPSNLGTNQFMYLRRSLLTPRDHLRQGNLAAPLPAKRMMMPFRTVLPDTAVDFCVLEHAGNYTEFCSELDTGTRRNQHSSNVLAFFLQYSIDLNPQISSLEAFGIARGKVSLFGIVVAKTSRQNVVSVTAICQLDTDANASPMIMKQVEQIMIENVGHITRLERLLERQRMSRLEFVEQWQWIPNADRKVCAVCLRNFFLHRKHHCRACGEVVCSFCAPLRELEHPIADITSIRVCSLCLSGLNKTAHRSSSSAKSLRGHGRNTDIINVRTSSRKMRDGGQHADADRCGEKTKSNESAAKTENEKSQDYNDLCLSSSGDSKNMMTIQWGIEQKRRGTHINSKSIKECTSPRLGAPVIVETLREERDNLFDDKFSCFLPPKLIDEKALNNVASQIDQVRKAMHQTILNQDGDADSETAGDSSSVFADHQIVKECQERSKHLMDTLGSVFYKQEELDGSDSEIMSNLEDSSSDHERSKHVLSAKSQNKTRVRRKRKLGHPKSSLDGKEANLAVDSPSFGVVEVNSQINASHNLLTHNNGSQDTPTNTATTICAQQLYDKRMIAKIQTELSEVCLQNDTTCGCSRTLDDYHRPPHLERKTALNSHDIEKLEEKIVGLQRSLLLAHERLKQIDVDMEVDNEKKDLQHRPHHPPNQKSASRQCHDITSGYQSGYTSGYSSEHTSDRSSLNDSQTGSSLGMREYFMAIDEDGNVDGEFIFEEQQRQRQQNLRQHSLSRHKMKRVIAPHAHCRRKLPVTKEMVSEIFDVVDSSERSISTQENFGADIQNGMSGFISCEGVCCTEDFTTEKVDSTYSVDTPTSAKRSSNVEYNFEEDTAPVRECRSQRKQSVFGWRVLDPSTVDLRNTIDFTKSSDGNISFDGHNPVNQKRDSVAVNDDSVRQASSLAGRVVVEGGARCDSHCDEPGVFYGQSSTIRERKSQHSQPETLEEECCQDTRSQPHHSAHVSYPYRADMRNPLRTPVRHHTRHRSWTVEPSNSQRIGSGMAESYSHRASRIGTHLPDELRNVAEENHLHCYSEAEHDHGSAPFDTQSSLHYYSDQDAISGNRPAFRSVRSRGAHPFPPRYRHPYHASPENDRNSMASSSARSSHSSCWVNNGHHETRGSMHNRVTTGSTDEYDTAVAQRSSTSRLESMQSCAQDAEEHALICELGDHLSSLRTECEDSIQRCRKLQSIRKILHRILLEGETCSFMRLKHEMIRYPDILTETPSIIRIFQLSGFRIESKEFVMKFIDRLRTATIVAELDREIQANIIEI</sequence>
<feature type="region of interest" description="Disordered" evidence="5">
    <location>
        <begin position="1242"/>
        <end position="1264"/>
    </location>
</feature>
<dbReference type="PANTHER" id="PTHR43102">
    <property type="entry name" value="SLR1143 PROTEIN"/>
    <property type="match status" value="1"/>
</dbReference>
<evidence type="ECO:0000259" key="6">
    <source>
        <dbReference type="PROSITE" id="PS50178"/>
    </source>
</evidence>
<name>A0A024GJM2_9STRA</name>
<dbReference type="SMART" id="SM00064">
    <property type="entry name" value="FYVE"/>
    <property type="match status" value="1"/>
</dbReference>
<protein>
    <recommendedName>
        <fullName evidence="6">FYVE-type domain-containing protein</fullName>
    </recommendedName>
</protein>
<dbReference type="GO" id="GO:0008270">
    <property type="term" value="F:zinc ion binding"/>
    <property type="evidence" value="ECO:0007669"/>
    <property type="project" value="UniProtKB-KW"/>
</dbReference>
<feature type="region of interest" description="Disordered" evidence="5">
    <location>
        <begin position="1322"/>
        <end position="1396"/>
    </location>
</feature>
<evidence type="ECO:0000313" key="7">
    <source>
        <dbReference type="EMBL" id="CCI47095.1"/>
    </source>
</evidence>
<dbReference type="STRING" id="65357.A0A024GJM2"/>
<accession>A0A024GJM2</accession>
<feature type="domain" description="FYVE-type" evidence="6">
    <location>
        <begin position="451"/>
        <end position="510"/>
    </location>
</feature>
<dbReference type="SUPFAM" id="SSF57903">
    <property type="entry name" value="FYVE/PHD zinc finger"/>
    <property type="match status" value="1"/>
</dbReference>
<keyword evidence="8" id="KW-1185">Reference proteome</keyword>
<dbReference type="Pfam" id="PF01363">
    <property type="entry name" value="FYVE"/>
    <property type="match status" value="1"/>
</dbReference>
<evidence type="ECO:0000256" key="1">
    <source>
        <dbReference type="ARBA" id="ARBA00022723"/>
    </source>
</evidence>
<feature type="region of interest" description="Disordered" evidence="5">
    <location>
        <begin position="516"/>
        <end position="579"/>
    </location>
</feature>
<evidence type="ECO:0000256" key="3">
    <source>
        <dbReference type="ARBA" id="ARBA00022833"/>
    </source>
</evidence>
<comment type="caution">
    <text evidence="7">The sequence shown here is derived from an EMBL/GenBank/DDBJ whole genome shotgun (WGS) entry which is preliminary data.</text>
</comment>
<dbReference type="OrthoDB" id="165487at2759"/>
<reference evidence="7 8" key="1">
    <citation type="submission" date="2012-05" db="EMBL/GenBank/DDBJ databases">
        <title>Recombination and specialization in a pathogen metapopulation.</title>
        <authorList>
            <person name="Gardiner A."/>
            <person name="Kemen E."/>
            <person name="Schultz-Larsen T."/>
            <person name="MacLean D."/>
            <person name="Van Oosterhout C."/>
            <person name="Jones J.D.G."/>
        </authorList>
    </citation>
    <scope>NUCLEOTIDE SEQUENCE [LARGE SCALE GENOMIC DNA]</scope>
    <source>
        <strain evidence="7 8">Ac Nc2</strain>
    </source>
</reference>
<dbReference type="Gene3D" id="3.30.40.10">
    <property type="entry name" value="Zinc/RING finger domain, C3HC4 (zinc finger)"/>
    <property type="match status" value="1"/>
</dbReference>
<feature type="compositionally biased region" description="Low complexity" evidence="5">
    <location>
        <begin position="1358"/>
        <end position="1370"/>
    </location>
</feature>
<feature type="region of interest" description="Disordered" evidence="5">
    <location>
        <begin position="903"/>
        <end position="957"/>
    </location>
</feature>
<organism evidence="7 8">
    <name type="scientific">Albugo candida</name>
    <dbReference type="NCBI Taxonomy" id="65357"/>
    <lineage>
        <taxon>Eukaryota</taxon>
        <taxon>Sar</taxon>
        <taxon>Stramenopiles</taxon>
        <taxon>Oomycota</taxon>
        <taxon>Peronosporomycetes</taxon>
        <taxon>Albuginales</taxon>
        <taxon>Albuginaceae</taxon>
        <taxon>Albugo</taxon>
    </lineage>
</organism>
<feature type="compositionally biased region" description="Basic residues" evidence="5">
    <location>
        <begin position="183"/>
        <end position="193"/>
    </location>
</feature>
<dbReference type="Proteomes" id="UP000053237">
    <property type="component" value="Unassembled WGS sequence"/>
</dbReference>
<feature type="compositionally biased region" description="Basic residues" evidence="5">
    <location>
        <begin position="743"/>
        <end position="763"/>
    </location>
</feature>
<gene>
    <name evidence="7" type="ORF">BN9_080640</name>
</gene>